<proteinExistence type="predicted"/>
<dbReference type="KEGG" id="hdh:G5B40_05460"/>
<dbReference type="Gene3D" id="3.30.70.1230">
    <property type="entry name" value="Nucleotide cyclase"/>
    <property type="match status" value="1"/>
</dbReference>
<dbReference type="Proteomes" id="UP000503336">
    <property type="component" value="Chromosome"/>
</dbReference>
<sequence>MKGEPPAGESPLAAILCADAAAFSVFAGRGEAAAVRALKGHIGAIEPVIGLHSGRVVKGAGDGFLAEFGSVVEAVSCADAIQTMMAARHHRLTHSPKQARRRGAPRER</sequence>
<evidence type="ECO:0000256" key="1">
    <source>
        <dbReference type="SAM" id="MobiDB-lite"/>
    </source>
</evidence>
<feature type="region of interest" description="Disordered" evidence="1">
    <location>
        <begin position="89"/>
        <end position="108"/>
    </location>
</feature>
<dbReference type="AlphaFoldDB" id="A0A7L5BXH0"/>
<name>A0A7L5BXH0_9RHOB</name>
<evidence type="ECO:0000313" key="3">
    <source>
        <dbReference type="Proteomes" id="UP000503336"/>
    </source>
</evidence>
<organism evidence="2 3">
    <name type="scientific">Pikeienuella piscinae</name>
    <dbReference type="NCBI Taxonomy" id="2748098"/>
    <lineage>
        <taxon>Bacteria</taxon>
        <taxon>Pseudomonadati</taxon>
        <taxon>Pseudomonadota</taxon>
        <taxon>Alphaproteobacteria</taxon>
        <taxon>Rhodobacterales</taxon>
        <taxon>Paracoccaceae</taxon>
        <taxon>Pikeienuella</taxon>
    </lineage>
</organism>
<dbReference type="RefSeq" id="WP_165096023.1">
    <property type="nucleotide sequence ID" value="NZ_CP049056.1"/>
</dbReference>
<protein>
    <recommendedName>
        <fullName evidence="4">Adenylate/guanylate cyclase domain-containing protein</fullName>
    </recommendedName>
</protein>
<gene>
    <name evidence="2" type="ORF">G5B40_05460</name>
</gene>
<keyword evidence="3" id="KW-1185">Reference proteome</keyword>
<accession>A0A7L5BXH0</accession>
<reference evidence="2 3" key="1">
    <citation type="submission" date="2020-02" db="EMBL/GenBank/DDBJ databases">
        <title>complete genome sequence of Rhodobacteraceae bacterium.</title>
        <authorList>
            <person name="Park J."/>
            <person name="Kim Y.-S."/>
            <person name="Kim K.-H."/>
        </authorList>
    </citation>
    <scope>NUCLEOTIDE SEQUENCE [LARGE SCALE GENOMIC DNA]</scope>
    <source>
        <strain evidence="2 3">RR4-56</strain>
    </source>
</reference>
<dbReference type="SUPFAM" id="SSF55073">
    <property type="entry name" value="Nucleotide cyclase"/>
    <property type="match status" value="1"/>
</dbReference>
<dbReference type="EMBL" id="CP049056">
    <property type="protein sequence ID" value="QIE54946.1"/>
    <property type="molecule type" value="Genomic_DNA"/>
</dbReference>
<evidence type="ECO:0008006" key="4">
    <source>
        <dbReference type="Google" id="ProtNLM"/>
    </source>
</evidence>
<evidence type="ECO:0000313" key="2">
    <source>
        <dbReference type="EMBL" id="QIE54946.1"/>
    </source>
</evidence>
<dbReference type="InterPro" id="IPR029787">
    <property type="entry name" value="Nucleotide_cyclase"/>
</dbReference>